<evidence type="ECO:0000313" key="3">
    <source>
        <dbReference type="Proteomes" id="UP000218418"/>
    </source>
</evidence>
<dbReference type="PROSITE" id="PS51257">
    <property type="entry name" value="PROKAR_LIPOPROTEIN"/>
    <property type="match status" value="1"/>
</dbReference>
<dbReference type="AlphaFoldDB" id="A0A1Z4LS95"/>
<evidence type="ECO:0000256" key="1">
    <source>
        <dbReference type="SAM" id="SignalP"/>
    </source>
</evidence>
<dbReference type="Proteomes" id="UP000218418">
    <property type="component" value="Chromosome"/>
</dbReference>
<feature type="signal peptide" evidence="1">
    <location>
        <begin position="1"/>
        <end position="21"/>
    </location>
</feature>
<keyword evidence="3" id="KW-1185">Reference proteome</keyword>
<gene>
    <name evidence="2" type="ORF">NIES267_35830</name>
</gene>
<evidence type="ECO:0008006" key="4">
    <source>
        <dbReference type="Google" id="ProtNLM"/>
    </source>
</evidence>
<keyword evidence="1" id="KW-0732">Signal</keyword>
<protein>
    <recommendedName>
        <fullName evidence="4">Lipoprotein</fullName>
    </recommendedName>
</protein>
<evidence type="ECO:0000313" key="2">
    <source>
        <dbReference type="EMBL" id="BAY84087.1"/>
    </source>
</evidence>
<proteinExistence type="predicted"/>
<reference evidence="2 3" key="1">
    <citation type="submission" date="2017-06" db="EMBL/GenBank/DDBJ databases">
        <title>Genome sequencing of cyanobaciteial culture collection at National Institute for Environmental Studies (NIES).</title>
        <authorList>
            <person name="Hirose Y."/>
            <person name="Shimura Y."/>
            <person name="Fujisawa T."/>
            <person name="Nakamura Y."/>
            <person name="Kawachi M."/>
        </authorList>
    </citation>
    <scope>NUCLEOTIDE SEQUENCE [LARGE SCALE GENOMIC DNA]</scope>
    <source>
        <strain evidence="2 3">NIES-267</strain>
    </source>
</reference>
<sequence length="115" mass="13632">MKKYICIIHIAAILLTGCNFSIVPGVEDTSKKQFEIQNKFSNYLEGCQKFREDRDKYVNCFQTALENDPSMNFNFDSKVRQVYLNWECNNMPEYSEQDKFEACMDKAHSTWLKEF</sequence>
<name>A0A1Z4LS95_9CYAN</name>
<dbReference type="EMBL" id="AP018227">
    <property type="protein sequence ID" value="BAY84087.1"/>
    <property type="molecule type" value="Genomic_DNA"/>
</dbReference>
<feature type="chain" id="PRO_5013278097" description="Lipoprotein" evidence="1">
    <location>
        <begin position="22"/>
        <end position="115"/>
    </location>
</feature>
<organism evidence="2 3">
    <name type="scientific">Calothrix parasitica NIES-267</name>
    <dbReference type="NCBI Taxonomy" id="1973488"/>
    <lineage>
        <taxon>Bacteria</taxon>
        <taxon>Bacillati</taxon>
        <taxon>Cyanobacteriota</taxon>
        <taxon>Cyanophyceae</taxon>
        <taxon>Nostocales</taxon>
        <taxon>Calotrichaceae</taxon>
        <taxon>Calothrix</taxon>
    </lineage>
</organism>
<accession>A0A1Z4LS95</accession>